<proteinExistence type="predicted"/>
<organism evidence="11 12">
    <name type="scientific">Lingula anatina</name>
    <name type="common">Brachiopod</name>
    <name type="synonym">Lingula unguis</name>
    <dbReference type="NCBI Taxonomy" id="7574"/>
    <lineage>
        <taxon>Eukaryota</taxon>
        <taxon>Metazoa</taxon>
        <taxon>Spiralia</taxon>
        <taxon>Lophotrochozoa</taxon>
        <taxon>Brachiopoda</taxon>
        <taxon>Linguliformea</taxon>
        <taxon>Lingulata</taxon>
        <taxon>Lingulida</taxon>
        <taxon>Linguloidea</taxon>
        <taxon>Lingulidae</taxon>
        <taxon>Lingula</taxon>
    </lineage>
</organism>
<dbReference type="PANTHER" id="PTHR14789">
    <property type="entry name" value="CHONDROLECTIN VARIANT CHODLFDELTAE"/>
    <property type="match status" value="1"/>
</dbReference>
<evidence type="ECO:0000256" key="9">
    <source>
        <dbReference type="SAM" id="SignalP"/>
    </source>
</evidence>
<evidence type="ECO:0000259" key="10">
    <source>
        <dbReference type="PROSITE" id="PS50041"/>
    </source>
</evidence>
<name>A0A1S3JIF2_LINAN</name>
<keyword evidence="2" id="KW-0812">Transmembrane</keyword>
<evidence type="ECO:0000256" key="2">
    <source>
        <dbReference type="ARBA" id="ARBA00022692"/>
    </source>
</evidence>
<feature type="domain" description="C-type lectin" evidence="10">
    <location>
        <begin position="710"/>
        <end position="830"/>
    </location>
</feature>
<sequence>MASQLRLLHILTTGLCLISSPVFLGQFQYSVSGNIIKRQASQDEWTVKCKVHEGKVSCGTEMSTEDLSFLCPCDSELKSLAAEVAVLQEQVSKLMAPTEGGGEVEPQKLEDKTNGSSDESGDTAGNGETSIDPGPNTMEVMGPKVGLKERCSNTSECQSGLVCDSAMRECRRGANGQCSTNHDCVSDTTCDIESRECRYGLGSSCSLTLEQCISHAACDTVTGTCKGHLGSHCNVDANCANGLLCDSASATCKQKPGGHCKDEMECVSGGSCEENVCKMKFNNRCETLSDCQVGYVCDREVHLCKYGVGHQCFTGQQSVCEHRAICDSYSNRCLVPLGYRCISSEECMHDSVCDKETSLCSVPIGGSCRGTTTANNVCVTGSECDVTSQICRTVPGVQCMSTSDCKAEYICDTARKVCVRMCSDDNHCDEEQVCDQLSRQCKTALRGTCSSSYDCSGRAGCFPQNDGLENRCLLPVGEQCKDSSECVWNSKCDIGLDHKTCRGMVNFTCQTSNDCAADLECDTRLLVSRCKAKRGNPCETNFDCVTGTACIKNEYQVRTCERGFNASCQSFTDCTRPMICDPQTATCKLNIKAKCETTSQCSTGYVCADVEKECIRPINGKCGDDPECIRGATCMVKQGLGFCKAQKGMACSTDFDCADLHNLTCDPMTKQCRRALGGSCEVDRDCMTGFRCRDNSCRTGCPGWADAMVYGGHCYLLHAIPRAQASAQEDCAHLGGHLVAIETQEEDNFIRAMLMLQSIRPGSLWMALYYSEETGWTWWYPYTSSQTSRLSFRPPWYDGYPSHVEDMNCGYLDTSRDYAWLNARCRDRLPGFICEKSDESHSDTY</sequence>
<dbReference type="GeneID" id="106173184"/>
<dbReference type="GO" id="GO:0016020">
    <property type="term" value="C:membrane"/>
    <property type="evidence" value="ECO:0007669"/>
    <property type="project" value="UniProtKB-SubCell"/>
</dbReference>
<accession>A0A1S3JIF2</accession>
<feature type="chain" id="PRO_5010171673" evidence="9">
    <location>
        <begin position="25"/>
        <end position="845"/>
    </location>
</feature>
<dbReference type="InterPro" id="IPR018378">
    <property type="entry name" value="C-type_lectin_CS"/>
</dbReference>
<evidence type="ECO:0000256" key="3">
    <source>
        <dbReference type="ARBA" id="ARBA00022729"/>
    </source>
</evidence>
<gene>
    <name evidence="12" type="primary">LOC106173184</name>
</gene>
<evidence type="ECO:0000313" key="11">
    <source>
        <dbReference type="Proteomes" id="UP000085678"/>
    </source>
</evidence>
<dbReference type="GO" id="GO:0030246">
    <property type="term" value="F:carbohydrate binding"/>
    <property type="evidence" value="ECO:0007669"/>
    <property type="project" value="UniProtKB-KW"/>
</dbReference>
<dbReference type="InterPro" id="IPR016187">
    <property type="entry name" value="CTDL_fold"/>
</dbReference>
<feature type="region of interest" description="Disordered" evidence="8">
    <location>
        <begin position="96"/>
        <end position="140"/>
    </location>
</feature>
<dbReference type="Proteomes" id="UP000085678">
    <property type="component" value="Unplaced"/>
</dbReference>
<dbReference type="SMART" id="SM00034">
    <property type="entry name" value="CLECT"/>
    <property type="match status" value="1"/>
</dbReference>
<reference evidence="12" key="1">
    <citation type="submission" date="2025-08" db="UniProtKB">
        <authorList>
            <consortium name="RefSeq"/>
        </authorList>
    </citation>
    <scope>IDENTIFICATION</scope>
    <source>
        <tissue evidence="12">Gonads</tissue>
    </source>
</reference>
<evidence type="ECO:0000313" key="12">
    <source>
        <dbReference type="RefSeq" id="XP_013409679.1"/>
    </source>
</evidence>
<dbReference type="PROSITE" id="PS00615">
    <property type="entry name" value="C_TYPE_LECTIN_1"/>
    <property type="match status" value="1"/>
</dbReference>
<keyword evidence="4" id="KW-0430">Lectin</keyword>
<evidence type="ECO:0000256" key="6">
    <source>
        <dbReference type="ARBA" id="ARBA00023136"/>
    </source>
</evidence>
<keyword evidence="12" id="KW-0640">Prion</keyword>
<dbReference type="InterPro" id="IPR051505">
    <property type="entry name" value="C-type_lectin_domain"/>
</dbReference>
<dbReference type="Gene3D" id="3.10.100.10">
    <property type="entry name" value="Mannose-Binding Protein A, subunit A"/>
    <property type="match status" value="1"/>
</dbReference>
<protein>
    <submittedName>
        <fullName evidence="12">Prion-like-(Q/N-rich) domain-bearing protein 25 isoform X1</fullName>
    </submittedName>
</protein>
<feature type="signal peptide" evidence="9">
    <location>
        <begin position="1"/>
        <end position="24"/>
    </location>
</feature>
<dbReference type="InterPro" id="IPR001304">
    <property type="entry name" value="C-type_lectin-like"/>
</dbReference>
<keyword evidence="11" id="KW-1185">Reference proteome</keyword>
<evidence type="ECO:0000256" key="4">
    <source>
        <dbReference type="ARBA" id="ARBA00022734"/>
    </source>
</evidence>
<keyword evidence="7" id="KW-1015">Disulfide bond</keyword>
<dbReference type="CDD" id="cd00037">
    <property type="entry name" value="CLECT"/>
    <property type="match status" value="1"/>
</dbReference>
<dbReference type="OrthoDB" id="6075807at2759"/>
<dbReference type="SUPFAM" id="SSF56436">
    <property type="entry name" value="C-type lectin-like"/>
    <property type="match status" value="1"/>
</dbReference>
<keyword evidence="12" id="KW-0034">Amyloid</keyword>
<keyword evidence="6" id="KW-0472">Membrane</keyword>
<dbReference type="AlphaFoldDB" id="A0A1S3JIF2"/>
<evidence type="ECO:0000256" key="8">
    <source>
        <dbReference type="SAM" id="MobiDB-lite"/>
    </source>
</evidence>
<dbReference type="PROSITE" id="PS50041">
    <property type="entry name" value="C_TYPE_LECTIN_2"/>
    <property type="match status" value="1"/>
</dbReference>
<evidence type="ECO:0000256" key="5">
    <source>
        <dbReference type="ARBA" id="ARBA00022989"/>
    </source>
</evidence>
<comment type="subcellular location">
    <subcellularLocation>
        <location evidence="1">Membrane</location>
        <topology evidence="1">Single-pass type I membrane protein</topology>
    </subcellularLocation>
</comment>
<evidence type="ECO:0000256" key="7">
    <source>
        <dbReference type="ARBA" id="ARBA00023157"/>
    </source>
</evidence>
<keyword evidence="5" id="KW-1133">Transmembrane helix</keyword>
<dbReference type="InterPro" id="IPR016186">
    <property type="entry name" value="C-type_lectin-like/link_sf"/>
</dbReference>
<evidence type="ECO:0000256" key="1">
    <source>
        <dbReference type="ARBA" id="ARBA00004479"/>
    </source>
</evidence>
<dbReference type="RefSeq" id="XP_013409679.1">
    <property type="nucleotide sequence ID" value="XM_013554225.1"/>
</dbReference>
<keyword evidence="3 9" id="KW-0732">Signal</keyword>